<dbReference type="EMBL" id="CAEY01000378">
    <property type="status" value="NOT_ANNOTATED_CDS"/>
    <property type="molecule type" value="Genomic_DNA"/>
</dbReference>
<dbReference type="AlphaFoldDB" id="T1KQQ8"/>
<dbReference type="HOGENOM" id="CLU_3413375_0_0_1"/>
<sequence length="28" mass="3227">MQQRLRKLLEAKGDGGKDLLINGIFKFH</sequence>
<keyword evidence="2" id="KW-1185">Reference proteome</keyword>
<evidence type="ECO:0000313" key="1">
    <source>
        <dbReference type="EnsemblMetazoa" id="tetur18g00800.1"/>
    </source>
</evidence>
<reference evidence="1" key="2">
    <citation type="submission" date="2015-06" db="UniProtKB">
        <authorList>
            <consortium name="EnsemblMetazoa"/>
        </authorList>
    </citation>
    <scope>IDENTIFICATION</scope>
</reference>
<accession>T1KQQ8</accession>
<protein>
    <submittedName>
        <fullName evidence="1">Uncharacterized protein</fullName>
    </submittedName>
</protein>
<reference evidence="2" key="1">
    <citation type="submission" date="2011-08" db="EMBL/GenBank/DDBJ databases">
        <authorList>
            <person name="Rombauts S."/>
        </authorList>
    </citation>
    <scope>NUCLEOTIDE SEQUENCE</scope>
    <source>
        <strain evidence="2">London</strain>
    </source>
</reference>
<evidence type="ECO:0000313" key="2">
    <source>
        <dbReference type="Proteomes" id="UP000015104"/>
    </source>
</evidence>
<dbReference type="EnsemblMetazoa" id="tetur18g00800.1">
    <property type="protein sequence ID" value="tetur18g00800.1"/>
    <property type="gene ID" value="tetur18g00800"/>
</dbReference>
<proteinExistence type="predicted"/>
<dbReference type="Proteomes" id="UP000015104">
    <property type="component" value="Unassembled WGS sequence"/>
</dbReference>
<organism evidence="1 2">
    <name type="scientific">Tetranychus urticae</name>
    <name type="common">Two-spotted spider mite</name>
    <dbReference type="NCBI Taxonomy" id="32264"/>
    <lineage>
        <taxon>Eukaryota</taxon>
        <taxon>Metazoa</taxon>
        <taxon>Ecdysozoa</taxon>
        <taxon>Arthropoda</taxon>
        <taxon>Chelicerata</taxon>
        <taxon>Arachnida</taxon>
        <taxon>Acari</taxon>
        <taxon>Acariformes</taxon>
        <taxon>Trombidiformes</taxon>
        <taxon>Prostigmata</taxon>
        <taxon>Eleutherengona</taxon>
        <taxon>Raphignathae</taxon>
        <taxon>Tetranychoidea</taxon>
        <taxon>Tetranychidae</taxon>
        <taxon>Tetranychus</taxon>
    </lineage>
</organism>
<name>T1KQQ8_TETUR</name>